<dbReference type="EMBL" id="RSCJ01000005">
    <property type="protein sequence ID" value="RUR84098.1"/>
    <property type="molecule type" value="Genomic_DNA"/>
</dbReference>
<dbReference type="PROSITE" id="PS50931">
    <property type="entry name" value="HTH_LYSR"/>
    <property type="match status" value="1"/>
</dbReference>
<evidence type="ECO:0000256" key="2">
    <source>
        <dbReference type="ARBA" id="ARBA00023015"/>
    </source>
</evidence>
<dbReference type="STRING" id="211165.GCA_000317285_00951"/>
<dbReference type="SUPFAM" id="SSF53850">
    <property type="entry name" value="Periplasmic binding protein-like II"/>
    <property type="match status" value="1"/>
</dbReference>
<gene>
    <name evidence="6" type="ORF">PCC6912_16920</name>
</gene>
<feature type="domain" description="HTH lysR-type" evidence="5">
    <location>
        <begin position="1"/>
        <end position="58"/>
    </location>
</feature>
<dbReference type="CDD" id="cd05466">
    <property type="entry name" value="PBP2_LTTR_substrate"/>
    <property type="match status" value="1"/>
</dbReference>
<proteinExistence type="inferred from homology"/>
<evidence type="ECO:0000256" key="4">
    <source>
        <dbReference type="ARBA" id="ARBA00023163"/>
    </source>
</evidence>
<comment type="similarity">
    <text evidence="1">Belongs to the LysR transcriptional regulatory family.</text>
</comment>
<dbReference type="Gene3D" id="1.10.10.10">
    <property type="entry name" value="Winged helix-like DNA-binding domain superfamily/Winged helix DNA-binding domain"/>
    <property type="match status" value="1"/>
</dbReference>
<dbReference type="SUPFAM" id="SSF46785">
    <property type="entry name" value="Winged helix' DNA-binding domain"/>
    <property type="match status" value="1"/>
</dbReference>
<comment type="caution">
    <text evidence="6">The sequence shown here is derived from an EMBL/GenBank/DDBJ whole genome shotgun (WGS) entry which is preliminary data.</text>
</comment>
<dbReference type="OrthoDB" id="63123at2"/>
<keyword evidence="7" id="KW-1185">Reference proteome</keyword>
<dbReference type="Gene3D" id="3.40.190.290">
    <property type="match status" value="1"/>
</dbReference>
<dbReference type="Pfam" id="PF03466">
    <property type="entry name" value="LysR_substrate"/>
    <property type="match status" value="1"/>
</dbReference>
<dbReference type="Proteomes" id="UP000268857">
    <property type="component" value="Unassembled WGS sequence"/>
</dbReference>
<evidence type="ECO:0000313" key="6">
    <source>
        <dbReference type="EMBL" id="RUR84098.1"/>
    </source>
</evidence>
<keyword evidence="4" id="KW-0804">Transcription</keyword>
<dbReference type="Pfam" id="PF00126">
    <property type="entry name" value="HTH_1"/>
    <property type="match status" value="1"/>
</dbReference>
<organism evidence="6 7">
    <name type="scientific">Chlorogloeopsis fritschii PCC 6912</name>
    <dbReference type="NCBI Taxonomy" id="211165"/>
    <lineage>
        <taxon>Bacteria</taxon>
        <taxon>Bacillati</taxon>
        <taxon>Cyanobacteriota</taxon>
        <taxon>Cyanophyceae</taxon>
        <taxon>Nostocales</taxon>
        <taxon>Chlorogloeopsidaceae</taxon>
        <taxon>Chlorogloeopsis</taxon>
    </lineage>
</organism>
<keyword evidence="3" id="KW-0238">DNA-binding</keyword>
<dbReference type="InterPro" id="IPR036388">
    <property type="entry name" value="WH-like_DNA-bd_sf"/>
</dbReference>
<evidence type="ECO:0000313" key="7">
    <source>
        <dbReference type="Proteomes" id="UP000268857"/>
    </source>
</evidence>
<evidence type="ECO:0000259" key="5">
    <source>
        <dbReference type="PROSITE" id="PS50931"/>
    </source>
</evidence>
<sequence>MKLSQIRALVAVAEYGNFSEAAGELQLSQPAISHAIATLEEELGVPLFARGRYGAILTPAGERILFYARQAMQNLEMIQQQANLHRGLHGGFVRIASFRSVATHLLPTAIAKFNHQFPEIAVTIIERLSYIDVEQSLREGRADIGITYLPTSDEFEAWEIVRDEYVALLPPNAEIKNSQITWEDLSIYSPVMLACLPCGRPLHDHIKKLAPFLNTASDIQEDSTIVSMVNQGLTAAILPRLAAIPIPPGVQVYNLPVQLERVMAAAILSNALHVPAVFKFVEMLKKFDFQSLAQLA</sequence>
<accession>A0A3S1A2J4</accession>
<dbReference type="InterPro" id="IPR050950">
    <property type="entry name" value="HTH-type_LysR_regulators"/>
</dbReference>
<dbReference type="GO" id="GO:0005829">
    <property type="term" value="C:cytosol"/>
    <property type="evidence" value="ECO:0007669"/>
    <property type="project" value="TreeGrafter"/>
</dbReference>
<reference evidence="6 7" key="1">
    <citation type="journal article" date="2019" name="Genome Biol. Evol.">
        <title>Day and night: Metabolic profiles and evolutionary relationships of six axenic non-marine cyanobacteria.</title>
        <authorList>
            <person name="Will S.E."/>
            <person name="Henke P."/>
            <person name="Boedeker C."/>
            <person name="Huang S."/>
            <person name="Brinkmann H."/>
            <person name="Rohde M."/>
            <person name="Jarek M."/>
            <person name="Friedl T."/>
            <person name="Seufert S."/>
            <person name="Schumacher M."/>
            <person name="Overmann J."/>
            <person name="Neumann-Schaal M."/>
            <person name="Petersen J."/>
        </authorList>
    </citation>
    <scope>NUCLEOTIDE SEQUENCE [LARGE SCALE GENOMIC DNA]</scope>
    <source>
        <strain evidence="6 7">PCC 6912</strain>
    </source>
</reference>
<dbReference type="PRINTS" id="PR00039">
    <property type="entry name" value="HTHLYSR"/>
</dbReference>
<dbReference type="InterPro" id="IPR000847">
    <property type="entry name" value="LysR_HTH_N"/>
</dbReference>
<evidence type="ECO:0000256" key="1">
    <source>
        <dbReference type="ARBA" id="ARBA00009437"/>
    </source>
</evidence>
<keyword evidence="2" id="KW-0805">Transcription regulation</keyword>
<dbReference type="FunFam" id="1.10.10.10:FF:000001">
    <property type="entry name" value="LysR family transcriptional regulator"/>
    <property type="match status" value="1"/>
</dbReference>
<dbReference type="InterPro" id="IPR005119">
    <property type="entry name" value="LysR_subst-bd"/>
</dbReference>
<evidence type="ECO:0000256" key="3">
    <source>
        <dbReference type="ARBA" id="ARBA00023125"/>
    </source>
</evidence>
<protein>
    <submittedName>
        <fullName evidence="6">LysR family transcriptional regulator</fullName>
    </submittedName>
</protein>
<dbReference type="RefSeq" id="WP_016873510.1">
    <property type="nucleotide sequence ID" value="NZ_AJLN01000045.1"/>
</dbReference>
<dbReference type="GO" id="GO:0003700">
    <property type="term" value="F:DNA-binding transcription factor activity"/>
    <property type="evidence" value="ECO:0007669"/>
    <property type="project" value="InterPro"/>
</dbReference>
<dbReference type="InterPro" id="IPR036390">
    <property type="entry name" value="WH_DNA-bd_sf"/>
</dbReference>
<dbReference type="PANTHER" id="PTHR30419">
    <property type="entry name" value="HTH-TYPE TRANSCRIPTIONAL REGULATOR YBHD"/>
    <property type="match status" value="1"/>
</dbReference>
<dbReference type="AlphaFoldDB" id="A0A3S1A2J4"/>
<name>A0A3S1A2J4_CHLFR</name>
<dbReference type="GO" id="GO:0003677">
    <property type="term" value="F:DNA binding"/>
    <property type="evidence" value="ECO:0007669"/>
    <property type="project" value="UniProtKB-KW"/>
</dbReference>